<dbReference type="InterPro" id="IPR013830">
    <property type="entry name" value="SGNH_hydro"/>
</dbReference>
<dbReference type="PANTHER" id="PTHR37834:SF2">
    <property type="entry name" value="ESTERASE, SGNH HYDROLASE-TYPE"/>
    <property type="match status" value="1"/>
</dbReference>
<evidence type="ECO:0000313" key="4">
    <source>
        <dbReference type="EMBL" id="MEE1945787.1"/>
    </source>
</evidence>
<feature type="signal peptide" evidence="1">
    <location>
        <begin position="1"/>
        <end position="21"/>
    </location>
</feature>
<dbReference type="Gene3D" id="3.40.50.1110">
    <property type="entry name" value="SGNH hydrolase"/>
    <property type="match status" value="1"/>
</dbReference>
<dbReference type="GO" id="GO:0016787">
    <property type="term" value="F:hydrolase activity"/>
    <property type="evidence" value="ECO:0007669"/>
    <property type="project" value="UniProtKB-KW"/>
</dbReference>
<gene>
    <name evidence="4" type="ORF">VRU48_11765</name>
</gene>
<evidence type="ECO:0000259" key="2">
    <source>
        <dbReference type="Pfam" id="PF13472"/>
    </source>
</evidence>
<dbReference type="Gene3D" id="2.60.120.260">
    <property type="entry name" value="Galactose-binding domain-like"/>
    <property type="match status" value="1"/>
</dbReference>
<organism evidence="4 5">
    <name type="scientific">Pedobacter albus</name>
    <dbReference type="NCBI Taxonomy" id="3113905"/>
    <lineage>
        <taxon>Bacteria</taxon>
        <taxon>Pseudomonadati</taxon>
        <taxon>Bacteroidota</taxon>
        <taxon>Sphingobacteriia</taxon>
        <taxon>Sphingobacteriales</taxon>
        <taxon>Sphingobacteriaceae</taxon>
        <taxon>Pedobacter</taxon>
    </lineage>
</organism>
<dbReference type="InterPro" id="IPR040794">
    <property type="entry name" value="CE2_N"/>
</dbReference>
<name>A0ABU7I8U1_9SPHI</name>
<feature type="domain" description="SGNH hydrolase-type esterase" evidence="2">
    <location>
        <begin position="153"/>
        <end position="309"/>
    </location>
</feature>
<dbReference type="SUPFAM" id="SSF52266">
    <property type="entry name" value="SGNH hydrolase"/>
    <property type="match status" value="1"/>
</dbReference>
<evidence type="ECO:0000256" key="1">
    <source>
        <dbReference type="SAM" id="SignalP"/>
    </source>
</evidence>
<dbReference type="Pfam" id="PF13472">
    <property type="entry name" value="Lipase_GDSL_2"/>
    <property type="match status" value="1"/>
</dbReference>
<proteinExistence type="predicted"/>
<protein>
    <submittedName>
        <fullName evidence="4">SGNH/GDSL hydrolase family protein</fullName>
        <ecNumber evidence="4">3.1.-.-</ecNumber>
    </submittedName>
</protein>
<dbReference type="PANTHER" id="PTHR37834">
    <property type="entry name" value="GDSL-LIKE LIPASE/ACYLHYDROLASE DOMAIN PROTEIN (AFU_ORTHOLOGUE AFUA_2G00620)"/>
    <property type="match status" value="1"/>
</dbReference>
<accession>A0ABU7I8U1</accession>
<reference evidence="4 5" key="1">
    <citation type="submission" date="2024-01" db="EMBL/GenBank/DDBJ databases">
        <title>Pedobacter sp. nov., isolated from fresh soil.</title>
        <authorList>
            <person name="Le N.T.T."/>
        </authorList>
    </citation>
    <scope>NUCLEOTIDE SEQUENCE [LARGE SCALE GENOMIC DNA]</scope>
    <source>
        <strain evidence="4 5">KR3-3</strain>
    </source>
</reference>
<comment type="caution">
    <text evidence="4">The sequence shown here is derived from an EMBL/GenBank/DDBJ whole genome shotgun (WGS) entry which is preliminary data.</text>
</comment>
<dbReference type="EMBL" id="JAZDQT010000002">
    <property type="protein sequence ID" value="MEE1945787.1"/>
    <property type="molecule type" value="Genomic_DNA"/>
</dbReference>
<dbReference type="InterPro" id="IPR036514">
    <property type="entry name" value="SGNH_hydro_sf"/>
</dbReference>
<dbReference type="RefSeq" id="WP_330108107.1">
    <property type="nucleotide sequence ID" value="NZ_JAZDQT010000002.1"/>
</dbReference>
<evidence type="ECO:0000313" key="5">
    <source>
        <dbReference type="Proteomes" id="UP001336835"/>
    </source>
</evidence>
<dbReference type="Pfam" id="PF17996">
    <property type="entry name" value="CE2_N"/>
    <property type="match status" value="1"/>
</dbReference>
<keyword evidence="5" id="KW-1185">Reference proteome</keyword>
<dbReference type="InterPro" id="IPR052762">
    <property type="entry name" value="PCW_deacetylase/CE"/>
</dbReference>
<dbReference type="CDD" id="cd01831">
    <property type="entry name" value="Endoglucanase_E_like"/>
    <property type="match status" value="1"/>
</dbReference>
<feature type="chain" id="PRO_5045844894" evidence="1">
    <location>
        <begin position="22"/>
        <end position="357"/>
    </location>
</feature>
<keyword evidence="4" id="KW-0378">Hydrolase</keyword>
<dbReference type="EC" id="3.1.-.-" evidence="4"/>
<dbReference type="InterPro" id="IPR037461">
    <property type="entry name" value="CtCE2-like_dom"/>
</dbReference>
<dbReference type="Proteomes" id="UP001336835">
    <property type="component" value="Unassembled WGS sequence"/>
</dbReference>
<keyword evidence="1" id="KW-0732">Signal</keyword>
<feature type="domain" description="Carbohydrate esterase 2 N-terminal" evidence="3">
    <location>
        <begin position="36"/>
        <end position="144"/>
    </location>
</feature>
<sequence length="357" mass="40035">MKNFFLILVLGMMAFVGQANPAKNKFYTADHRYIQYTGRFDFSNRQGPKVWASGAYVVIRFKGPSCTVQLNDEMLWGTVHNYIEVIVDGQPARRLQLKGRENTVELAKNLSPDAHTLLICKDTEAENGYVQLLGFSCQELLPPPVKAKRKLEFIGDSITCGFGADENVVKCGAPNAQWYDQHNAWMAYGPTTARDLNAQWHLSSVSGIGLIHSCCDKQILMPQVFDKISMAKDSLKWNFANYQPDVVTVCLGQNDGVQDSAKFCNAYVGFAKTLRGYYPKAKLVFLTSPMADQTLKAALIKYITAVRATLSREGERNTGSYFFVKRSIKGCSSHPSMAEQQEIAQELTAYLKKEMKW</sequence>
<evidence type="ECO:0000259" key="3">
    <source>
        <dbReference type="Pfam" id="PF17996"/>
    </source>
</evidence>